<keyword evidence="2" id="KW-1185">Reference proteome</keyword>
<protein>
    <submittedName>
        <fullName evidence="1">Uncharacterized protein</fullName>
    </submittedName>
</protein>
<organism evidence="1 2">
    <name type="scientific">Mytilus coruscus</name>
    <name type="common">Sea mussel</name>
    <dbReference type="NCBI Taxonomy" id="42192"/>
    <lineage>
        <taxon>Eukaryota</taxon>
        <taxon>Metazoa</taxon>
        <taxon>Spiralia</taxon>
        <taxon>Lophotrochozoa</taxon>
        <taxon>Mollusca</taxon>
        <taxon>Bivalvia</taxon>
        <taxon>Autobranchia</taxon>
        <taxon>Pteriomorphia</taxon>
        <taxon>Mytilida</taxon>
        <taxon>Mytiloidea</taxon>
        <taxon>Mytilidae</taxon>
        <taxon>Mytilinae</taxon>
        <taxon>Mytilus</taxon>
    </lineage>
</organism>
<dbReference type="EMBL" id="CACVKT020001705">
    <property type="protein sequence ID" value="CAC5370484.1"/>
    <property type="molecule type" value="Genomic_DNA"/>
</dbReference>
<proteinExistence type="predicted"/>
<sequence length="152" mass="17518">MCQNDWLTDVEVVSKLNQLILDLEHSENNQLEIDNKYDELVNVIQDEMNSKPDLYCGWYQHVKLLTKTANKRKDNTGIQEELCAVQNGNPLEFWKKIGRIGVGNERQKSIPMEVLQDDGSICTDTDVVLNKWKISFDNLLNCKDKATCLMKV</sequence>
<dbReference type="Proteomes" id="UP000507470">
    <property type="component" value="Unassembled WGS sequence"/>
</dbReference>
<accession>A0A6J8ALZ7</accession>
<name>A0A6J8ALZ7_MYTCO</name>
<evidence type="ECO:0000313" key="2">
    <source>
        <dbReference type="Proteomes" id="UP000507470"/>
    </source>
</evidence>
<dbReference type="AlphaFoldDB" id="A0A6J8ALZ7"/>
<reference evidence="1 2" key="1">
    <citation type="submission" date="2020-06" db="EMBL/GenBank/DDBJ databases">
        <authorList>
            <person name="Li R."/>
            <person name="Bekaert M."/>
        </authorList>
    </citation>
    <scope>NUCLEOTIDE SEQUENCE [LARGE SCALE GENOMIC DNA]</scope>
    <source>
        <strain evidence="2">wild</strain>
    </source>
</reference>
<dbReference type="OrthoDB" id="6154332at2759"/>
<evidence type="ECO:0000313" key="1">
    <source>
        <dbReference type="EMBL" id="CAC5370484.1"/>
    </source>
</evidence>
<gene>
    <name evidence="1" type="ORF">MCOR_9304</name>
</gene>